<dbReference type="InterPro" id="IPR005122">
    <property type="entry name" value="Uracil-DNA_glycosylase-like"/>
</dbReference>
<organism evidence="2">
    <name type="scientific">Bradyrhizobium septentrionale</name>
    <dbReference type="NCBI Taxonomy" id="1404411"/>
    <lineage>
        <taxon>Bacteria</taxon>
        <taxon>Pseudomonadati</taxon>
        <taxon>Pseudomonadota</taxon>
        <taxon>Alphaproteobacteria</taxon>
        <taxon>Hyphomicrobiales</taxon>
        <taxon>Nitrobacteraceae</taxon>
        <taxon>Bradyrhizobium</taxon>
    </lineage>
</organism>
<dbReference type="SUPFAM" id="SSF52141">
    <property type="entry name" value="Uracil-DNA glycosylase-like"/>
    <property type="match status" value="1"/>
</dbReference>
<reference evidence="2" key="1">
    <citation type="submission" date="2020-06" db="EMBL/GenBank/DDBJ databases">
        <title>Whole Genome Sequence of Bradyrhizobium sp. Strain 1S1.</title>
        <authorList>
            <person name="Bromfield E.S.P."/>
            <person name="Cloutier S."/>
        </authorList>
    </citation>
    <scope>NUCLEOTIDE SEQUENCE [LARGE SCALE GENOMIC DNA]</scope>
    <source>
        <strain evidence="2">1S1</strain>
    </source>
</reference>
<evidence type="ECO:0000259" key="1">
    <source>
        <dbReference type="Pfam" id="PF03167"/>
    </source>
</evidence>
<dbReference type="RefSeq" id="WP_166214576.1">
    <property type="nucleotide sequence ID" value="NZ_CP088285.1"/>
</dbReference>
<dbReference type="EMBL" id="JAAOLE020000001">
    <property type="protein sequence ID" value="NVI48062.1"/>
    <property type="molecule type" value="Genomic_DNA"/>
</dbReference>
<gene>
    <name evidence="2" type="ORF">HAP48_034950</name>
</gene>
<dbReference type="Gene3D" id="3.40.470.10">
    <property type="entry name" value="Uracil-DNA glycosylase-like domain"/>
    <property type="match status" value="1"/>
</dbReference>
<evidence type="ECO:0000313" key="2">
    <source>
        <dbReference type="EMBL" id="NVI48062.1"/>
    </source>
</evidence>
<dbReference type="AlphaFoldDB" id="A0A973W687"/>
<sequence>MNAAARFVATVRGLAFENVFNPYFDRCPVHDRADAPDTRSATLSAIIGAAASRGIHSVWIGRDLGYRGGRRTGLALTDDVHVAAHAARWGIETQRCTKGLPVKERTAELAWSVLDEIELPVFLWNVFPLHPHEPGLPFTNRSHRASERAVGEEILSELLRLLRPERVVALGGDAASCGERVAPGRCLRVRHPSYGGQADFLRQMSDLYGPRRGSKSQADLFGAGVPP</sequence>
<dbReference type="Pfam" id="PF03167">
    <property type="entry name" value="UDG"/>
    <property type="match status" value="1"/>
</dbReference>
<proteinExistence type="predicted"/>
<dbReference type="CDD" id="cd10035">
    <property type="entry name" value="UDG_like"/>
    <property type="match status" value="1"/>
</dbReference>
<feature type="domain" description="Uracil-DNA glycosylase-like" evidence="1">
    <location>
        <begin position="120"/>
        <end position="195"/>
    </location>
</feature>
<name>A0A973W687_9BRAD</name>
<protein>
    <submittedName>
        <fullName evidence="2">Uracil-DNA glycosylase</fullName>
    </submittedName>
</protein>
<accession>A0A973W687</accession>
<comment type="caution">
    <text evidence="2">The sequence shown here is derived from an EMBL/GenBank/DDBJ whole genome shotgun (WGS) entry which is preliminary data.</text>
</comment>
<dbReference type="InterPro" id="IPR036895">
    <property type="entry name" value="Uracil-DNA_glycosylase-like_sf"/>
</dbReference>